<organism evidence="9 10">
    <name type="scientific">Rubinisphaera italica</name>
    <dbReference type="NCBI Taxonomy" id="2527969"/>
    <lineage>
        <taxon>Bacteria</taxon>
        <taxon>Pseudomonadati</taxon>
        <taxon>Planctomycetota</taxon>
        <taxon>Planctomycetia</taxon>
        <taxon>Planctomycetales</taxon>
        <taxon>Planctomycetaceae</taxon>
        <taxon>Rubinisphaera</taxon>
    </lineage>
</organism>
<dbReference type="EC" id="3.1.6.1" evidence="9"/>
<evidence type="ECO:0000256" key="3">
    <source>
        <dbReference type="ARBA" id="ARBA00022723"/>
    </source>
</evidence>
<protein>
    <submittedName>
        <fullName evidence="9">Arylsulfatase</fullName>
        <ecNumber evidence="9">3.1.6.1</ecNumber>
    </submittedName>
</protein>
<evidence type="ECO:0000313" key="9">
    <source>
        <dbReference type="EMBL" id="TWT63953.1"/>
    </source>
</evidence>
<evidence type="ECO:0000259" key="8">
    <source>
        <dbReference type="Pfam" id="PF00884"/>
    </source>
</evidence>
<name>A0A5C5XNK5_9PLAN</name>
<reference evidence="9 10" key="1">
    <citation type="submission" date="2019-02" db="EMBL/GenBank/DDBJ databases">
        <title>Deep-cultivation of Planctomycetes and their phenomic and genomic characterization uncovers novel biology.</title>
        <authorList>
            <person name="Wiegand S."/>
            <person name="Jogler M."/>
            <person name="Boedeker C."/>
            <person name="Pinto D."/>
            <person name="Vollmers J."/>
            <person name="Rivas-Marin E."/>
            <person name="Kohn T."/>
            <person name="Peeters S.H."/>
            <person name="Heuer A."/>
            <person name="Rast P."/>
            <person name="Oberbeckmann S."/>
            <person name="Bunk B."/>
            <person name="Jeske O."/>
            <person name="Meyerdierks A."/>
            <person name="Storesund J.E."/>
            <person name="Kallscheuer N."/>
            <person name="Luecker S."/>
            <person name="Lage O.M."/>
            <person name="Pohl T."/>
            <person name="Merkel B.J."/>
            <person name="Hornburger P."/>
            <person name="Mueller R.-W."/>
            <person name="Bruemmer F."/>
            <person name="Labrenz M."/>
            <person name="Spormann A.M."/>
            <person name="Op Den Camp H."/>
            <person name="Overmann J."/>
            <person name="Amann R."/>
            <person name="Jetten M.S.M."/>
            <person name="Mascher T."/>
            <person name="Medema M.H."/>
            <person name="Devos D.P."/>
            <person name="Kaster A.-K."/>
            <person name="Ovreas L."/>
            <person name="Rohde M."/>
            <person name="Galperin M.Y."/>
            <person name="Jogler C."/>
        </authorList>
    </citation>
    <scope>NUCLEOTIDE SEQUENCE [LARGE SCALE GENOMIC DNA]</scope>
    <source>
        <strain evidence="9 10">Pan54</strain>
    </source>
</reference>
<dbReference type="RefSeq" id="WP_165441929.1">
    <property type="nucleotide sequence ID" value="NZ_SJPG01000001.1"/>
</dbReference>
<dbReference type="EMBL" id="SJPG01000001">
    <property type="protein sequence ID" value="TWT63953.1"/>
    <property type="molecule type" value="Genomic_DNA"/>
</dbReference>
<dbReference type="PANTHER" id="PTHR42693:SF42">
    <property type="entry name" value="ARYLSULFATASE G"/>
    <property type="match status" value="1"/>
</dbReference>
<comment type="similarity">
    <text evidence="2">Belongs to the sulfatase family.</text>
</comment>
<evidence type="ECO:0000256" key="5">
    <source>
        <dbReference type="ARBA" id="ARBA00022801"/>
    </source>
</evidence>
<sequence>MQSHYLLMLCFLTNFLVNDPQIIVAEDRPHVVFIVADDLQADVISVYGGPVPTPHLQELANRGCRFQRATCGYPICHVSRTEFLSGRSVVTEATPGKVIQFPPEWTLWPAWMQKHGWETVHSGKWHVNGQPHQRGFDRTAGLYSSGGAKGQPLTLPISSSGHSVTGYRGWTFKADSEDGSGKPLPELGIGLMPDTDLRIANAAIKQINQTGESPLFLTVNFTAPHDPLHWSKGWENSFQASEVTLPVNFLPKHPFDHGNQNGRDEMIIPAPRTRESVQLQRSIYYALVANIDEQVGRIAQALQSRDMLEETIFIFTSDQGLALGSHGLMGKQNQYEHTTNVPLIITGPGLPAGKTIDSNCALRDLYPTVCELCQLETPESVQGKSLVSLWNASPVDEARTTYGYFTDTQRMIRDDEDWKLIWYPQQNLRQLFHLTADPHEMNNLAADPNHAGRLKKLSQQLTNWLTEQKDPVINASSPSSQMPPKNKSH</sequence>
<keyword evidence="6" id="KW-0106">Calcium</keyword>
<keyword evidence="4" id="KW-0732">Signal</keyword>
<feature type="compositionally biased region" description="Polar residues" evidence="7">
    <location>
        <begin position="474"/>
        <end position="483"/>
    </location>
</feature>
<dbReference type="GO" id="GO:0004065">
    <property type="term" value="F:arylsulfatase activity"/>
    <property type="evidence" value="ECO:0007669"/>
    <property type="project" value="UniProtKB-EC"/>
</dbReference>
<dbReference type="Pfam" id="PF00884">
    <property type="entry name" value="Sulfatase"/>
    <property type="match status" value="1"/>
</dbReference>
<keyword evidence="10" id="KW-1185">Reference proteome</keyword>
<evidence type="ECO:0000256" key="1">
    <source>
        <dbReference type="ARBA" id="ARBA00001913"/>
    </source>
</evidence>
<dbReference type="SUPFAM" id="SSF53649">
    <property type="entry name" value="Alkaline phosphatase-like"/>
    <property type="match status" value="1"/>
</dbReference>
<comment type="cofactor">
    <cofactor evidence="1">
        <name>Ca(2+)</name>
        <dbReference type="ChEBI" id="CHEBI:29108"/>
    </cofactor>
</comment>
<dbReference type="Gene3D" id="3.40.720.10">
    <property type="entry name" value="Alkaline Phosphatase, subunit A"/>
    <property type="match status" value="1"/>
</dbReference>
<evidence type="ECO:0000256" key="2">
    <source>
        <dbReference type="ARBA" id="ARBA00008779"/>
    </source>
</evidence>
<keyword evidence="3" id="KW-0479">Metal-binding</keyword>
<gene>
    <name evidence="9" type="ORF">Pan54_47130</name>
</gene>
<feature type="domain" description="Sulfatase N-terminal" evidence="8">
    <location>
        <begin position="29"/>
        <end position="372"/>
    </location>
</feature>
<dbReference type="InterPro" id="IPR000917">
    <property type="entry name" value="Sulfatase_N"/>
</dbReference>
<dbReference type="InterPro" id="IPR050738">
    <property type="entry name" value="Sulfatase"/>
</dbReference>
<dbReference type="InterPro" id="IPR017850">
    <property type="entry name" value="Alkaline_phosphatase_core_sf"/>
</dbReference>
<dbReference type="PANTHER" id="PTHR42693">
    <property type="entry name" value="ARYLSULFATASE FAMILY MEMBER"/>
    <property type="match status" value="1"/>
</dbReference>
<feature type="region of interest" description="Disordered" evidence="7">
    <location>
        <begin position="468"/>
        <end position="489"/>
    </location>
</feature>
<evidence type="ECO:0000256" key="4">
    <source>
        <dbReference type="ARBA" id="ARBA00022729"/>
    </source>
</evidence>
<comment type="caution">
    <text evidence="9">The sequence shown here is derived from an EMBL/GenBank/DDBJ whole genome shotgun (WGS) entry which is preliminary data.</text>
</comment>
<dbReference type="AlphaFoldDB" id="A0A5C5XNK5"/>
<proteinExistence type="inferred from homology"/>
<accession>A0A5C5XNK5</accession>
<dbReference type="GO" id="GO:0046872">
    <property type="term" value="F:metal ion binding"/>
    <property type="evidence" value="ECO:0007669"/>
    <property type="project" value="UniProtKB-KW"/>
</dbReference>
<evidence type="ECO:0000313" key="10">
    <source>
        <dbReference type="Proteomes" id="UP000316095"/>
    </source>
</evidence>
<dbReference type="Proteomes" id="UP000316095">
    <property type="component" value="Unassembled WGS sequence"/>
</dbReference>
<evidence type="ECO:0000256" key="6">
    <source>
        <dbReference type="ARBA" id="ARBA00022837"/>
    </source>
</evidence>
<keyword evidence="5 9" id="KW-0378">Hydrolase</keyword>
<evidence type="ECO:0000256" key="7">
    <source>
        <dbReference type="SAM" id="MobiDB-lite"/>
    </source>
</evidence>